<protein>
    <recommendedName>
        <fullName evidence="3">Type III secretion system (T3SS) SseB-like protein</fullName>
    </recommendedName>
</protein>
<evidence type="ECO:0008006" key="3">
    <source>
        <dbReference type="Google" id="ProtNLM"/>
    </source>
</evidence>
<keyword evidence="2" id="KW-1185">Reference proteome</keyword>
<proteinExistence type="predicted"/>
<accession>A0ABT1H2C1</accession>
<reference evidence="1 2" key="1">
    <citation type="submission" date="2022-06" db="EMBL/GenBank/DDBJ databases">
        <title>Genomic Encyclopedia of Archaeal and Bacterial Type Strains, Phase II (KMG-II): from individual species to whole genera.</title>
        <authorList>
            <person name="Goeker M."/>
        </authorList>
    </citation>
    <scope>NUCLEOTIDE SEQUENCE [LARGE SCALE GENOMIC DNA]</scope>
    <source>
        <strain evidence="1 2">DSM 45037</strain>
    </source>
</reference>
<name>A0ABT1H2C1_9NOCA</name>
<evidence type="ECO:0000313" key="2">
    <source>
        <dbReference type="Proteomes" id="UP001205740"/>
    </source>
</evidence>
<dbReference type="EMBL" id="JAMTCG010000003">
    <property type="protein sequence ID" value="MCP2160810.1"/>
    <property type="molecule type" value="Genomic_DNA"/>
</dbReference>
<comment type="caution">
    <text evidence="1">The sequence shown here is derived from an EMBL/GenBank/DDBJ whole genome shotgun (WGS) entry which is preliminary data.</text>
</comment>
<organism evidence="1 2">
    <name type="scientific">Williamsia serinedens</name>
    <dbReference type="NCBI Taxonomy" id="391736"/>
    <lineage>
        <taxon>Bacteria</taxon>
        <taxon>Bacillati</taxon>
        <taxon>Actinomycetota</taxon>
        <taxon>Actinomycetes</taxon>
        <taxon>Mycobacteriales</taxon>
        <taxon>Nocardiaceae</taxon>
        <taxon>Williamsia</taxon>
    </lineage>
</organism>
<evidence type="ECO:0000313" key="1">
    <source>
        <dbReference type="EMBL" id="MCP2160810.1"/>
    </source>
</evidence>
<sequence length="157" mass="16628">MRWQPGDLTAAQLQDEWVEEHGWAVDPPESIVAMWREVAAAEAAHATTDRSADAAGTASVGAQLPQVVVVPAHPRPDGSRGFDIELAVSNGRPLIPAFSSVDGLVETLGEHQPWLGLTPDQIGAVYSGISIVLDPVPGVVQKLWSADRLAALGEVIR</sequence>
<dbReference type="Proteomes" id="UP001205740">
    <property type="component" value="Unassembled WGS sequence"/>
</dbReference>
<gene>
    <name evidence="1" type="ORF">LX12_001997</name>
</gene>